<feature type="transmembrane region" description="Helical" evidence="6">
    <location>
        <begin position="166"/>
        <end position="186"/>
    </location>
</feature>
<dbReference type="PROSITE" id="PS50011">
    <property type="entry name" value="PROTEIN_KINASE_DOM"/>
    <property type="match status" value="1"/>
</dbReference>
<dbReference type="InterPro" id="IPR051681">
    <property type="entry name" value="Ser/Thr_Kinases-Pseudokinases"/>
</dbReference>
<keyword evidence="2" id="KW-0547">Nucleotide-binding</keyword>
<dbReference type="InterPro" id="IPR000719">
    <property type="entry name" value="Prot_kinase_dom"/>
</dbReference>
<dbReference type="Pfam" id="PF00069">
    <property type="entry name" value="Pkinase"/>
    <property type="match status" value="1"/>
</dbReference>
<evidence type="ECO:0000256" key="3">
    <source>
        <dbReference type="ARBA" id="ARBA00022777"/>
    </source>
</evidence>
<dbReference type="Gene3D" id="3.30.200.20">
    <property type="entry name" value="Phosphorylase Kinase, domain 1"/>
    <property type="match status" value="1"/>
</dbReference>
<organism evidence="8">
    <name type="scientific">Rhizochromulina marina</name>
    <dbReference type="NCBI Taxonomy" id="1034831"/>
    <lineage>
        <taxon>Eukaryota</taxon>
        <taxon>Sar</taxon>
        <taxon>Stramenopiles</taxon>
        <taxon>Ochrophyta</taxon>
        <taxon>Dictyochophyceae</taxon>
        <taxon>Rhizochromulinales</taxon>
        <taxon>Rhizochromulina</taxon>
    </lineage>
</organism>
<keyword evidence="6" id="KW-0472">Membrane</keyword>
<accession>A0A7S2RCQ2</accession>
<feature type="region of interest" description="Disordered" evidence="5">
    <location>
        <begin position="625"/>
        <end position="645"/>
    </location>
</feature>
<keyword evidence="3" id="KW-0418">Kinase</keyword>
<feature type="transmembrane region" description="Helical" evidence="6">
    <location>
        <begin position="42"/>
        <end position="64"/>
    </location>
</feature>
<dbReference type="EMBL" id="HBHJ01004813">
    <property type="protein sequence ID" value="CAD9667232.1"/>
    <property type="molecule type" value="Transcribed_RNA"/>
</dbReference>
<dbReference type="AlphaFoldDB" id="A0A7S2RCQ2"/>
<evidence type="ECO:0000313" key="8">
    <source>
        <dbReference type="EMBL" id="CAD9667232.1"/>
    </source>
</evidence>
<keyword evidence="1" id="KW-0808">Transferase</keyword>
<reference evidence="8" key="1">
    <citation type="submission" date="2021-01" db="EMBL/GenBank/DDBJ databases">
        <authorList>
            <person name="Corre E."/>
            <person name="Pelletier E."/>
            <person name="Niang G."/>
            <person name="Scheremetjew M."/>
            <person name="Finn R."/>
            <person name="Kale V."/>
            <person name="Holt S."/>
            <person name="Cochrane G."/>
            <person name="Meng A."/>
            <person name="Brown T."/>
            <person name="Cohen L."/>
        </authorList>
    </citation>
    <scope>NUCLEOTIDE SEQUENCE</scope>
    <source>
        <strain evidence="8">CCMP1243</strain>
    </source>
</reference>
<proteinExistence type="predicted"/>
<feature type="compositionally biased region" description="Polar residues" evidence="5">
    <location>
        <begin position="629"/>
        <end position="638"/>
    </location>
</feature>
<evidence type="ECO:0000256" key="2">
    <source>
        <dbReference type="ARBA" id="ARBA00022741"/>
    </source>
</evidence>
<evidence type="ECO:0000256" key="1">
    <source>
        <dbReference type="ARBA" id="ARBA00022679"/>
    </source>
</evidence>
<dbReference type="GO" id="GO:0004674">
    <property type="term" value="F:protein serine/threonine kinase activity"/>
    <property type="evidence" value="ECO:0007669"/>
    <property type="project" value="TreeGrafter"/>
</dbReference>
<protein>
    <recommendedName>
        <fullName evidence="7">Protein kinase domain-containing protein</fullName>
    </recommendedName>
</protein>
<dbReference type="InterPro" id="IPR008266">
    <property type="entry name" value="Tyr_kinase_AS"/>
</dbReference>
<feature type="domain" description="Protein kinase" evidence="7">
    <location>
        <begin position="397"/>
        <end position="786"/>
    </location>
</feature>
<dbReference type="PANTHER" id="PTHR44329:SF288">
    <property type="entry name" value="MITOGEN-ACTIVATED PROTEIN KINASE KINASE KINASE 20"/>
    <property type="match status" value="1"/>
</dbReference>
<feature type="transmembrane region" description="Helical" evidence="6">
    <location>
        <begin position="12"/>
        <end position="30"/>
    </location>
</feature>
<evidence type="ECO:0000256" key="4">
    <source>
        <dbReference type="ARBA" id="ARBA00022840"/>
    </source>
</evidence>
<keyword evidence="6" id="KW-0812">Transmembrane</keyword>
<evidence type="ECO:0000256" key="5">
    <source>
        <dbReference type="SAM" id="MobiDB-lite"/>
    </source>
</evidence>
<evidence type="ECO:0000259" key="7">
    <source>
        <dbReference type="PROSITE" id="PS50011"/>
    </source>
</evidence>
<evidence type="ECO:0000256" key="6">
    <source>
        <dbReference type="SAM" id="Phobius"/>
    </source>
</evidence>
<dbReference type="Gene3D" id="1.10.510.10">
    <property type="entry name" value="Transferase(Phosphotransferase) domain 1"/>
    <property type="match status" value="1"/>
</dbReference>
<dbReference type="PROSITE" id="PS00109">
    <property type="entry name" value="PROTEIN_KINASE_TYR"/>
    <property type="match status" value="1"/>
</dbReference>
<sequence>MSFCSQECYVSMLAACALSTVAIVGAGLLWMDRSRVRGRLVWRLMASDLFAALFHGTGATIVLANGLREQDFDDEYDDQMDDRNIKKHCLSSGSPFAELRAWQMIFSDSSCAAFFTVMQLAFLFYIFSSLSTVCIAYHMRVIMGQATTLSRSMAECEAEEQPYEPLYTYIIVGGGFIVWMVEFLLSTTSVQVTFISIGSGATVLNLLCIGFLFYMLWNATKEASVMSYAAYVSTANASIRRLWRFIIAYIVCWVPLVVLALAWGINNIVERRDGTNHEHFEKVVSLLVVPAVALANLQGFINALNYRGFSMSHGGTLQQPLLADHYGSSLGMRIPVLLAMNSVASAPIVIIDALSDNQSERENTELPRLSSPGCSATSAIGLNYTQSPESSLNLKVTFDAEPFACGGFATVHQGTFKGRSVAVKILPFHENAELEIKMWARADSVSGALAGTNPLHPIVPRFFGVVFLSKLPELPTFVRHPQGWNTTDKHAQIVGIVSELCTCALSDVVLPPVDVLASGEASGMQGSMSDRSSGLRDSLPPYTPALMRRLAIDLLSAVHFLHEQLDMVHHDLTPQNVLVTTDGRVRLCDFGMAYHFRPDYVSQPSFDGVGTPAYLPPEVWGLEAGGQSDVGSTSTTGLASPDPEQPDFDSVAWDVYSLGMLLYFMAERSHPFQNPTDLLFTDPSMHSHTLASDAASAYRSVSATSTLSWKLVEALGETPRSRATSGTTQLDSHQVIDAVVGGARPKISSSCPPVLATLIADMWQENPSERPTIPDAISALQHDPEVLAWDRWGDNVRR</sequence>
<dbReference type="InterPro" id="IPR011009">
    <property type="entry name" value="Kinase-like_dom_sf"/>
</dbReference>
<dbReference type="PANTHER" id="PTHR44329">
    <property type="entry name" value="SERINE/THREONINE-PROTEIN KINASE TNNI3K-RELATED"/>
    <property type="match status" value="1"/>
</dbReference>
<name>A0A7S2RCQ2_9STRA</name>
<feature type="transmembrane region" description="Helical" evidence="6">
    <location>
        <begin position="192"/>
        <end position="217"/>
    </location>
</feature>
<gene>
    <name evidence="8" type="ORF">RMAR1173_LOCUS3144</name>
</gene>
<dbReference type="SUPFAM" id="SSF56112">
    <property type="entry name" value="Protein kinase-like (PK-like)"/>
    <property type="match status" value="1"/>
</dbReference>
<feature type="transmembrane region" description="Helical" evidence="6">
    <location>
        <begin position="242"/>
        <end position="263"/>
    </location>
</feature>
<dbReference type="GO" id="GO:0005524">
    <property type="term" value="F:ATP binding"/>
    <property type="evidence" value="ECO:0007669"/>
    <property type="project" value="UniProtKB-KW"/>
</dbReference>
<keyword evidence="4" id="KW-0067">ATP-binding</keyword>
<keyword evidence="6" id="KW-1133">Transmembrane helix</keyword>
<feature type="transmembrane region" description="Helical" evidence="6">
    <location>
        <begin position="112"/>
        <end position="137"/>
    </location>
</feature>